<protein>
    <submittedName>
        <fullName evidence="4">TetR family transcriptional regulator</fullName>
    </submittedName>
</protein>
<dbReference type="SUPFAM" id="SSF46689">
    <property type="entry name" value="Homeodomain-like"/>
    <property type="match status" value="1"/>
</dbReference>
<feature type="DNA-binding region" description="H-T-H motif" evidence="2">
    <location>
        <begin position="25"/>
        <end position="44"/>
    </location>
</feature>
<dbReference type="PANTHER" id="PTHR30055">
    <property type="entry name" value="HTH-TYPE TRANSCRIPTIONAL REGULATOR RUTR"/>
    <property type="match status" value="1"/>
</dbReference>
<comment type="caution">
    <text evidence="4">The sequence shown here is derived from an EMBL/GenBank/DDBJ whole genome shotgun (WGS) entry which is preliminary data.</text>
</comment>
<dbReference type="SUPFAM" id="SSF48498">
    <property type="entry name" value="Tetracyclin repressor-like, C-terminal domain"/>
    <property type="match status" value="1"/>
</dbReference>
<name>A0ABR4ZF94_9NOCA</name>
<gene>
    <name evidence="4" type="ORF">FG87_15440</name>
</gene>
<dbReference type="Pfam" id="PF00440">
    <property type="entry name" value="TetR_N"/>
    <property type="match status" value="1"/>
</dbReference>
<feature type="domain" description="HTH tetR-type" evidence="3">
    <location>
        <begin position="1"/>
        <end position="62"/>
    </location>
</feature>
<dbReference type="Proteomes" id="UP000031364">
    <property type="component" value="Unassembled WGS sequence"/>
</dbReference>
<dbReference type="RefSeq" id="WP_043670490.1">
    <property type="nucleotide sequence ID" value="NZ_BDCI01000006.1"/>
</dbReference>
<evidence type="ECO:0000256" key="1">
    <source>
        <dbReference type="ARBA" id="ARBA00023125"/>
    </source>
</evidence>
<dbReference type="PANTHER" id="PTHR30055:SF219">
    <property type="entry name" value="TRANSCRIPTIONAL REGULATORY PROTEIN"/>
    <property type="match status" value="1"/>
</dbReference>
<accession>A0ABR4ZF94</accession>
<evidence type="ECO:0000259" key="3">
    <source>
        <dbReference type="PROSITE" id="PS50977"/>
    </source>
</evidence>
<dbReference type="InterPro" id="IPR036271">
    <property type="entry name" value="Tet_transcr_reg_TetR-rel_C_sf"/>
</dbReference>
<reference evidence="4 5" key="1">
    <citation type="journal article" date="2014" name="Int. J. Syst. Evol. Microbiol.">
        <title>Nocardia vulneris sp. nov., isolated from wounds of human patients in North America.</title>
        <authorList>
            <person name="Lasker B.A."/>
            <person name="Bell M."/>
            <person name="Klenk H.P."/>
            <person name="Sproer C."/>
            <person name="Schumann C."/>
            <person name="Schumann P."/>
            <person name="Brown J.M."/>
        </authorList>
    </citation>
    <scope>NUCLEOTIDE SEQUENCE [LARGE SCALE GENOMIC DNA]</scope>
    <source>
        <strain evidence="4 5">W9851</strain>
    </source>
</reference>
<dbReference type="Gene3D" id="1.10.357.10">
    <property type="entry name" value="Tetracycline Repressor, domain 2"/>
    <property type="match status" value="1"/>
</dbReference>
<evidence type="ECO:0000313" key="4">
    <source>
        <dbReference type="EMBL" id="KIA64055.1"/>
    </source>
</evidence>
<evidence type="ECO:0000313" key="5">
    <source>
        <dbReference type="Proteomes" id="UP000031364"/>
    </source>
</evidence>
<keyword evidence="5" id="KW-1185">Reference proteome</keyword>
<dbReference type="InterPro" id="IPR050109">
    <property type="entry name" value="HTH-type_TetR-like_transc_reg"/>
</dbReference>
<dbReference type="InterPro" id="IPR009057">
    <property type="entry name" value="Homeodomain-like_sf"/>
</dbReference>
<sequence length="196" mass="20617">MGNREDLLAGARRCLLEKGYARTTVRDIATAAGGVSMAAIGYHFGSKEALLNEALAAANREWGVELERALTEARRPDSTPLDRFAVSWSAVIDSIGTHRGLWAATFDTIAQAGHDPATKDQLAARMAEARGGLADLLADADADADADPHAADPRKAQALGAFYQILLTGLAAQCLIDPEHAPTGADLAAAIREVTE</sequence>
<proteinExistence type="predicted"/>
<dbReference type="EMBL" id="JNFP01000016">
    <property type="protein sequence ID" value="KIA64055.1"/>
    <property type="molecule type" value="Genomic_DNA"/>
</dbReference>
<dbReference type="PROSITE" id="PS50977">
    <property type="entry name" value="HTH_TETR_2"/>
    <property type="match status" value="1"/>
</dbReference>
<evidence type="ECO:0000256" key="2">
    <source>
        <dbReference type="PROSITE-ProRule" id="PRU00335"/>
    </source>
</evidence>
<keyword evidence="1 2" id="KW-0238">DNA-binding</keyword>
<dbReference type="InterPro" id="IPR001647">
    <property type="entry name" value="HTH_TetR"/>
</dbReference>
<organism evidence="4 5">
    <name type="scientific">Nocardia vulneris</name>
    <dbReference type="NCBI Taxonomy" id="1141657"/>
    <lineage>
        <taxon>Bacteria</taxon>
        <taxon>Bacillati</taxon>
        <taxon>Actinomycetota</taxon>
        <taxon>Actinomycetes</taxon>
        <taxon>Mycobacteriales</taxon>
        <taxon>Nocardiaceae</taxon>
        <taxon>Nocardia</taxon>
    </lineage>
</organism>